<accession>A0A7D7QI37</accession>
<gene>
    <name evidence="1" type="ORF">HUN01_26615</name>
</gene>
<dbReference type="KEGG" id="ned:HUN01_26615"/>
<dbReference type="EMBL" id="CP054698">
    <property type="protein sequence ID" value="QMS90982.1"/>
    <property type="molecule type" value="Genomic_DNA"/>
</dbReference>
<organism evidence="1 2">
    <name type="scientific">Nostoc edaphicum CCNP1411</name>
    <dbReference type="NCBI Taxonomy" id="1472755"/>
    <lineage>
        <taxon>Bacteria</taxon>
        <taxon>Bacillati</taxon>
        <taxon>Cyanobacteriota</taxon>
        <taxon>Cyanophyceae</taxon>
        <taxon>Nostocales</taxon>
        <taxon>Nostocaceae</taxon>
        <taxon>Nostoc</taxon>
    </lineage>
</organism>
<dbReference type="RefSeq" id="WP_181928670.1">
    <property type="nucleotide sequence ID" value="NZ_CP054698.1"/>
</dbReference>
<keyword evidence="2" id="KW-1185">Reference proteome</keyword>
<dbReference type="AlphaFoldDB" id="A0A7D7QI37"/>
<evidence type="ECO:0000313" key="2">
    <source>
        <dbReference type="Proteomes" id="UP000514713"/>
    </source>
</evidence>
<evidence type="ECO:0000313" key="1">
    <source>
        <dbReference type="EMBL" id="QMS90982.1"/>
    </source>
</evidence>
<sequence>MKYHASQIKVRNIPDLEQLEDGKCCRTYVYCFTNPLPEQNVIDQIANSLEKRFTFSKEVYEIPEDVEICAFICIERLQDNEARVRVLTNQPEEVCVYIFGTHTLPRKIEERFGIVQSIQGEQRETWMD</sequence>
<protein>
    <submittedName>
        <fullName evidence="1">Uncharacterized protein</fullName>
    </submittedName>
</protein>
<name>A0A7D7QI37_9NOSO</name>
<dbReference type="Proteomes" id="UP000514713">
    <property type="component" value="Chromosome"/>
</dbReference>
<proteinExistence type="predicted"/>
<reference evidence="2" key="1">
    <citation type="submission" date="2020-06" db="EMBL/GenBank/DDBJ databases">
        <title>Nostoc edaphicum CCNP1411 genome.</title>
        <authorList>
            <person name="Fidor A."/>
            <person name="Grabski M."/>
            <person name="Gawor J."/>
            <person name="Gromadka R."/>
            <person name="Wegrzyn G."/>
            <person name="Mazur-Marzec H."/>
        </authorList>
    </citation>
    <scope>NUCLEOTIDE SEQUENCE [LARGE SCALE GENOMIC DNA]</scope>
    <source>
        <strain evidence="2">CCNP1411</strain>
    </source>
</reference>